<organism evidence="15 16">
    <name type="scientific">Megalops atlanticus</name>
    <name type="common">Tarpon</name>
    <name type="synonym">Clupea gigantea</name>
    <dbReference type="NCBI Taxonomy" id="7932"/>
    <lineage>
        <taxon>Eukaryota</taxon>
        <taxon>Metazoa</taxon>
        <taxon>Chordata</taxon>
        <taxon>Craniata</taxon>
        <taxon>Vertebrata</taxon>
        <taxon>Euteleostomi</taxon>
        <taxon>Actinopterygii</taxon>
        <taxon>Neopterygii</taxon>
        <taxon>Teleostei</taxon>
        <taxon>Elopiformes</taxon>
        <taxon>Megalopidae</taxon>
        <taxon>Megalops</taxon>
    </lineage>
</organism>
<dbReference type="InterPro" id="IPR048538">
    <property type="entry name" value="Rrn7_cyclin_C"/>
</dbReference>
<evidence type="ECO:0000256" key="7">
    <source>
        <dbReference type="ARBA" id="ARBA00023015"/>
    </source>
</evidence>
<evidence type="ECO:0000256" key="11">
    <source>
        <dbReference type="ARBA" id="ARBA00032500"/>
    </source>
</evidence>
<feature type="domain" description="RRN7-type" evidence="13">
    <location>
        <begin position="8"/>
        <end position="39"/>
    </location>
</feature>
<keyword evidence="4" id="KW-0479">Metal-binding</keyword>
<reference evidence="15" key="1">
    <citation type="submission" date="2021-01" db="EMBL/GenBank/DDBJ databases">
        <authorList>
            <person name="Zahm M."/>
            <person name="Roques C."/>
            <person name="Cabau C."/>
            <person name="Klopp C."/>
            <person name="Donnadieu C."/>
            <person name="Jouanno E."/>
            <person name="Lampietro C."/>
            <person name="Louis A."/>
            <person name="Herpin A."/>
            <person name="Echchiki A."/>
            <person name="Berthelot C."/>
            <person name="Parey E."/>
            <person name="Roest-Crollius H."/>
            <person name="Braasch I."/>
            <person name="Postlethwait J."/>
            <person name="Bobe J."/>
            <person name="Montfort J."/>
            <person name="Bouchez O."/>
            <person name="Begum T."/>
            <person name="Mejri S."/>
            <person name="Adams A."/>
            <person name="Chen W.-J."/>
            <person name="Guiguen Y."/>
        </authorList>
    </citation>
    <scope>NUCLEOTIDE SEQUENCE</scope>
    <source>
        <strain evidence="15">YG-15Mar2019-1</strain>
        <tissue evidence="15">Brain</tissue>
    </source>
</reference>
<accession>A0A9D3SXN5</accession>
<evidence type="ECO:0000259" key="13">
    <source>
        <dbReference type="Pfam" id="PF11781"/>
    </source>
</evidence>
<evidence type="ECO:0000256" key="9">
    <source>
        <dbReference type="ARBA" id="ARBA00023163"/>
    </source>
</evidence>
<evidence type="ECO:0000256" key="10">
    <source>
        <dbReference type="ARBA" id="ARBA00023242"/>
    </source>
</evidence>
<gene>
    <name evidence="15" type="ORF">MATL_G00200570</name>
</gene>
<protein>
    <recommendedName>
        <fullName evidence="3">TATA box-binding protein-associated factor RNA polymerase I subunit B</fullName>
    </recommendedName>
    <alternativeName>
        <fullName evidence="11">TATA box-binding protein-associated factor 1B</fullName>
    </alternativeName>
</protein>
<evidence type="ECO:0000256" key="8">
    <source>
        <dbReference type="ARBA" id="ARBA00023125"/>
    </source>
</evidence>
<keyword evidence="10" id="KW-0539">Nucleus</keyword>
<name>A0A9D3SXN5_MEGAT</name>
<dbReference type="GO" id="GO:0008270">
    <property type="term" value="F:zinc ion binding"/>
    <property type="evidence" value="ECO:0007669"/>
    <property type="project" value="UniProtKB-KW"/>
</dbReference>
<dbReference type="Pfam" id="PF11781">
    <property type="entry name" value="Zn_ribbon_RRN7"/>
    <property type="match status" value="1"/>
</dbReference>
<comment type="caution">
    <text evidence="15">The sequence shown here is derived from an EMBL/GenBank/DDBJ whole genome shotgun (WGS) entry which is preliminary data.</text>
</comment>
<dbReference type="GO" id="GO:0001164">
    <property type="term" value="F:RNA polymerase I core promoter sequence-specific DNA binding"/>
    <property type="evidence" value="ECO:0007669"/>
    <property type="project" value="InterPro"/>
</dbReference>
<evidence type="ECO:0000256" key="6">
    <source>
        <dbReference type="ARBA" id="ARBA00022833"/>
    </source>
</evidence>
<dbReference type="AlphaFoldDB" id="A0A9D3SXN5"/>
<dbReference type="EMBL" id="JAFDVH010000018">
    <property type="protein sequence ID" value="KAG7460606.1"/>
    <property type="molecule type" value="Genomic_DNA"/>
</dbReference>
<dbReference type="Pfam" id="PF20645">
    <property type="entry name" value="Rrn7_cyclin_C"/>
    <property type="match status" value="1"/>
</dbReference>
<keyword evidence="5" id="KW-0863">Zinc-finger</keyword>
<evidence type="ECO:0000256" key="3">
    <source>
        <dbReference type="ARBA" id="ARBA00018994"/>
    </source>
</evidence>
<evidence type="ECO:0000256" key="4">
    <source>
        <dbReference type="ARBA" id="ARBA00022723"/>
    </source>
</evidence>
<dbReference type="Proteomes" id="UP001046870">
    <property type="component" value="Chromosome 18"/>
</dbReference>
<evidence type="ECO:0000256" key="12">
    <source>
        <dbReference type="SAM" id="MobiDB-lite"/>
    </source>
</evidence>
<dbReference type="PANTHER" id="PTHR31576:SF2">
    <property type="entry name" value="TATA BOX-BINDING PROTEIN-ASSOCIATED FACTOR RNA POLYMERASE I SUBUNIT B"/>
    <property type="match status" value="1"/>
</dbReference>
<feature type="region of interest" description="Disordered" evidence="12">
    <location>
        <begin position="430"/>
        <end position="449"/>
    </location>
</feature>
<evidence type="ECO:0000313" key="15">
    <source>
        <dbReference type="EMBL" id="KAG7460606.1"/>
    </source>
</evidence>
<proteinExistence type="inferred from homology"/>
<sequence length="618" mass="69503">MDEEHTAGYREPCAQCSEVSWGITEEGRFYCRSCHNVIERTQDVVDTSFVTNSQVSSISRGPQKKAKLEHGREWLVCEGFQFILQQQAEALLDMGVCPQFKDEVLCTLWRRYLQKSQQAYTRAPVHTARFRLSQQGSESDSAPESLGLSEISWLSGSETETEGASSVSAGRSSDGASSCSGSLDAAFYCSAQKGRGPTLMTMPMTLALCHLGPSAVGARGAAAGRPAQVRAGREALPLADLLRFAAKGHLPYVNAYQDFPEEMRLYGRDSRIFRVESIPSYEKVQREAHRLARFLDLPRFPPITQDCLLHPSLLCLKYLTEANLPDEMHGWVSRLVGQAGIGEEGYLTFDPVRRNGQLLSYDVQAAALIIVAMKLLFGLNDKTEWTLSNKANKENQGSQDRECSAETSSADQSFSLRRWYRTVQQALEAARRGEEQDQARKSWKSHKPMYPSKKEKSVFLKRRRVVEQLQMNFQRLSGPAPQPQGYAPSSFRFQWGEEGGDGPSFHHQSLGCVLKEKGGSTRPCSTRYWHTALRSCEPSHCKDHFPEVEPTLPRTYAWLLDLFSFLLGVKPSLVHAEVCNLEGRLVKKRTRPRPRKPKRKKTTERTRRQASPRETVSA</sequence>
<feature type="domain" description="Rrn7/TAF1B C-terminal cyclin" evidence="14">
    <location>
        <begin position="277"/>
        <end position="475"/>
    </location>
</feature>
<comment type="subcellular location">
    <subcellularLocation>
        <location evidence="1">Nucleus</location>
        <location evidence="1">Nucleolus</location>
    </subcellularLocation>
</comment>
<comment type="similarity">
    <text evidence="2">Belongs to the RRN7/TAF1B family.</text>
</comment>
<evidence type="ECO:0000256" key="2">
    <source>
        <dbReference type="ARBA" id="ARBA00006899"/>
    </source>
</evidence>
<dbReference type="GO" id="GO:0070860">
    <property type="term" value="C:RNA polymerase I core factor complex"/>
    <property type="evidence" value="ECO:0007669"/>
    <property type="project" value="InterPro"/>
</dbReference>
<keyword evidence="6" id="KW-0862">Zinc</keyword>
<dbReference type="InterPro" id="IPR021752">
    <property type="entry name" value="TF_Rrn7_Zf"/>
</dbReference>
<keyword evidence="16" id="KW-1185">Reference proteome</keyword>
<keyword evidence="8" id="KW-0238">DNA-binding</keyword>
<feature type="region of interest" description="Disordered" evidence="12">
    <location>
        <begin position="587"/>
        <end position="618"/>
    </location>
</feature>
<evidence type="ECO:0000256" key="1">
    <source>
        <dbReference type="ARBA" id="ARBA00004604"/>
    </source>
</evidence>
<dbReference type="InterPro" id="IPR033599">
    <property type="entry name" value="TAF1B/Rrn7"/>
</dbReference>
<evidence type="ECO:0000256" key="5">
    <source>
        <dbReference type="ARBA" id="ARBA00022771"/>
    </source>
</evidence>
<evidence type="ECO:0000313" key="16">
    <source>
        <dbReference type="Proteomes" id="UP001046870"/>
    </source>
</evidence>
<evidence type="ECO:0000259" key="14">
    <source>
        <dbReference type="Pfam" id="PF20645"/>
    </source>
</evidence>
<dbReference type="OrthoDB" id="10069252at2759"/>
<feature type="compositionally biased region" description="Basic residues" evidence="12">
    <location>
        <begin position="587"/>
        <end position="602"/>
    </location>
</feature>
<dbReference type="GO" id="GO:0042790">
    <property type="term" value="P:nucleolar large rRNA transcription by RNA polymerase I"/>
    <property type="evidence" value="ECO:0007669"/>
    <property type="project" value="TreeGrafter"/>
</dbReference>
<feature type="compositionally biased region" description="Basic and acidic residues" evidence="12">
    <location>
        <begin position="430"/>
        <end position="440"/>
    </location>
</feature>
<dbReference type="GO" id="GO:0005668">
    <property type="term" value="C:RNA polymerase transcription factor SL1 complex"/>
    <property type="evidence" value="ECO:0007669"/>
    <property type="project" value="TreeGrafter"/>
</dbReference>
<keyword evidence="7" id="KW-0805">Transcription regulation</keyword>
<keyword evidence="9" id="KW-0804">Transcription</keyword>
<dbReference type="PANTHER" id="PTHR31576">
    <property type="entry name" value="TATA BOX-BINDING PROTEIN-ASSOCIATED FACTOR RNA POLYMERASE I SUBUNIT B"/>
    <property type="match status" value="1"/>
</dbReference>